<evidence type="ECO:0000313" key="1">
    <source>
        <dbReference type="EMBL" id="GAA2205762.1"/>
    </source>
</evidence>
<dbReference type="EMBL" id="BAAAQX010000002">
    <property type="protein sequence ID" value="GAA2205762.1"/>
    <property type="molecule type" value="Genomic_DNA"/>
</dbReference>
<name>A0ABN3C906_9ACTN</name>
<sequence length="75" mass="8443">MTRIQWQPHQPHTAVTRVIETSCCGALEWCSEGGRFLVLRRCGDHGHEETGRGRYPDARRVWNALLAAHACTTPS</sequence>
<dbReference type="RefSeq" id="WP_344471340.1">
    <property type="nucleotide sequence ID" value="NZ_BAAAQX010000002.1"/>
</dbReference>
<proteinExistence type="predicted"/>
<accession>A0ABN3C906</accession>
<comment type="caution">
    <text evidence="1">The sequence shown here is derived from an EMBL/GenBank/DDBJ whole genome shotgun (WGS) entry which is preliminary data.</text>
</comment>
<gene>
    <name evidence="1" type="ORF">GCM10009850_012200</name>
</gene>
<keyword evidence="2" id="KW-1185">Reference proteome</keyword>
<dbReference type="Proteomes" id="UP001499843">
    <property type="component" value="Unassembled WGS sequence"/>
</dbReference>
<evidence type="ECO:0000313" key="2">
    <source>
        <dbReference type="Proteomes" id="UP001499843"/>
    </source>
</evidence>
<reference evidence="1 2" key="1">
    <citation type="journal article" date="2019" name="Int. J. Syst. Evol. Microbiol.">
        <title>The Global Catalogue of Microorganisms (GCM) 10K type strain sequencing project: providing services to taxonomists for standard genome sequencing and annotation.</title>
        <authorList>
            <consortium name="The Broad Institute Genomics Platform"/>
            <consortium name="The Broad Institute Genome Sequencing Center for Infectious Disease"/>
            <person name="Wu L."/>
            <person name="Ma J."/>
        </authorList>
    </citation>
    <scope>NUCLEOTIDE SEQUENCE [LARGE SCALE GENOMIC DNA]</scope>
    <source>
        <strain evidence="1 2">JCM 16114</strain>
    </source>
</reference>
<protein>
    <submittedName>
        <fullName evidence="1">Uncharacterized protein</fullName>
    </submittedName>
</protein>
<organism evidence="1 2">
    <name type="scientific">Nonomuraea monospora</name>
    <dbReference type="NCBI Taxonomy" id="568818"/>
    <lineage>
        <taxon>Bacteria</taxon>
        <taxon>Bacillati</taxon>
        <taxon>Actinomycetota</taxon>
        <taxon>Actinomycetes</taxon>
        <taxon>Streptosporangiales</taxon>
        <taxon>Streptosporangiaceae</taxon>
        <taxon>Nonomuraea</taxon>
    </lineage>
</organism>